<protein>
    <submittedName>
        <fullName evidence="2">Nif11-like leader peptide domain</fullName>
    </submittedName>
</protein>
<dbReference type="EMBL" id="LJZR01000028">
    <property type="protein sequence ID" value="KPQ33720.1"/>
    <property type="molecule type" value="Genomic_DNA"/>
</dbReference>
<evidence type="ECO:0000313" key="3">
    <source>
        <dbReference type="Proteomes" id="UP000050465"/>
    </source>
</evidence>
<evidence type="ECO:0000313" key="2">
    <source>
        <dbReference type="EMBL" id="KPQ33720.1"/>
    </source>
</evidence>
<dbReference type="AlphaFoldDB" id="A0A0P7ZLH2"/>
<dbReference type="InterPro" id="IPR022516">
    <property type="entry name" value="CHP03798_Ocin"/>
</dbReference>
<feature type="domain" description="Nif11" evidence="1">
    <location>
        <begin position="1"/>
        <end position="45"/>
    </location>
</feature>
<dbReference type="Proteomes" id="UP000050465">
    <property type="component" value="Unassembled WGS sequence"/>
</dbReference>
<organism evidence="2 3">
    <name type="scientific">Phormidesmis priestleyi Ana</name>
    <dbReference type="NCBI Taxonomy" id="1666911"/>
    <lineage>
        <taxon>Bacteria</taxon>
        <taxon>Bacillati</taxon>
        <taxon>Cyanobacteriota</taxon>
        <taxon>Cyanophyceae</taxon>
        <taxon>Leptolyngbyales</taxon>
        <taxon>Leptolyngbyaceae</taxon>
        <taxon>Phormidesmis</taxon>
    </lineage>
</organism>
<dbReference type="PATRIC" id="fig|1666911.3.peg.1356"/>
<name>A0A0P7ZLH2_9CYAN</name>
<proteinExistence type="predicted"/>
<dbReference type="NCBIfam" id="TIGR03798">
    <property type="entry name" value="leader_Nif11"/>
    <property type="match status" value="1"/>
</dbReference>
<accession>A0A0P7ZLH2</accession>
<evidence type="ECO:0000259" key="1">
    <source>
        <dbReference type="Pfam" id="PF07862"/>
    </source>
</evidence>
<dbReference type="Pfam" id="PF07862">
    <property type="entry name" value="Nif11"/>
    <property type="match status" value="1"/>
</dbReference>
<sequence>MSKESVLDFLTDAAKDDRLKSQLKATSNPDELIGVANQAGYDFSAQHVDEALSDLKKKPGFFGALAEATLRIFSPHDDDYPTTGVQPFSGEISRK</sequence>
<comment type="caution">
    <text evidence="2">The sequence shown here is derived from an EMBL/GenBank/DDBJ whole genome shotgun (WGS) entry which is preliminary data.</text>
</comment>
<reference evidence="2 3" key="1">
    <citation type="submission" date="2015-09" db="EMBL/GenBank/DDBJ databases">
        <title>Identification and resolution of microdiversity through metagenomic sequencing of parallel consortia.</title>
        <authorList>
            <person name="Nelson W.C."/>
            <person name="Romine M.F."/>
            <person name="Lindemann S.R."/>
        </authorList>
    </citation>
    <scope>NUCLEOTIDE SEQUENCE [LARGE SCALE GENOMIC DNA]</scope>
    <source>
        <strain evidence="2">Ana</strain>
    </source>
</reference>
<dbReference type="InterPro" id="IPR012903">
    <property type="entry name" value="Nif11"/>
</dbReference>
<gene>
    <name evidence="2" type="ORF">HLUCCA11_17760</name>
</gene>